<dbReference type="InterPro" id="IPR010992">
    <property type="entry name" value="IHF-like_DNA-bd_dom_sf"/>
</dbReference>
<feature type="region of interest" description="Disordered" evidence="3">
    <location>
        <begin position="1"/>
        <end position="24"/>
    </location>
</feature>
<dbReference type="Proteomes" id="UP000051870">
    <property type="component" value="Unassembled WGS sequence"/>
</dbReference>
<reference evidence="5" key="1">
    <citation type="submission" date="2015-09" db="EMBL/GenBank/DDBJ databases">
        <authorList>
            <person name="Rodrigo-Torres Lidia"/>
            <person name="Arahal R.David."/>
        </authorList>
    </citation>
    <scope>NUCLEOTIDE SEQUENCE [LARGE SCALE GENOMIC DNA]</scope>
    <source>
        <strain evidence="5">CECT 7735</strain>
    </source>
</reference>
<evidence type="ECO:0000256" key="1">
    <source>
        <dbReference type="ARBA" id="ARBA00010529"/>
    </source>
</evidence>
<evidence type="ECO:0000256" key="2">
    <source>
        <dbReference type="ARBA" id="ARBA00023125"/>
    </source>
</evidence>
<dbReference type="InterPro" id="IPR000119">
    <property type="entry name" value="Hist_DNA-bd"/>
</dbReference>
<evidence type="ECO:0000256" key="3">
    <source>
        <dbReference type="SAM" id="MobiDB-lite"/>
    </source>
</evidence>
<organism evidence="4 5">
    <name type="scientific">Shimia thalassica</name>
    <dbReference type="NCBI Taxonomy" id="1715693"/>
    <lineage>
        <taxon>Bacteria</taxon>
        <taxon>Pseudomonadati</taxon>
        <taxon>Pseudomonadota</taxon>
        <taxon>Alphaproteobacteria</taxon>
        <taxon>Rhodobacterales</taxon>
        <taxon>Roseobacteraceae</taxon>
    </lineage>
</organism>
<dbReference type="GO" id="GO:0030527">
    <property type="term" value="F:structural constituent of chromatin"/>
    <property type="evidence" value="ECO:0007669"/>
    <property type="project" value="InterPro"/>
</dbReference>
<dbReference type="Gene3D" id="4.10.520.10">
    <property type="entry name" value="IHF-like DNA-binding proteins"/>
    <property type="match status" value="1"/>
</dbReference>
<dbReference type="Pfam" id="PF00216">
    <property type="entry name" value="Bac_DNA_binding"/>
    <property type="match status" value="1"/>
</dbReference>
<dbReference type="STRING" id="1715693.PH7735_02093"/>
<dbReference type="GO" id="GO:0003677">
    <property type="term" value="F:DNA binding"/>
    <property type="evidence" value="ECO:0007669"/>
    <property type="project" value="UniProtKB-KW"/>
</dbReference>
<protein>
    <submittedName>
        <fullName evidence="4">Transcriptional regulator HU subunit alpha</fullName>
    </submittedName>
</protein>
<dbReference type="GeneID" id="83881124"/>
<dbReference type="SUPFAM" id="SSF47729">
    <property type="entry name" value="IHF-like DNA-binding proteins"/>
    <property type="match status" value="1"/>
</dbReference>
<keyword evidence="5" id="KW-1185">Reference proteome</keyword>
<gene>
    <name evidence="4" type="ORF">PH7735_02093</name>
</gene>
<keyword evidence="2" id="KW-0238">DNA-binding</keyword>
<dbReference type="RefSeq" id="WP_082645212.1">
    <property type="nucleotide sequence ID" value="NZ_CYTW01000002.1"/>
</dbReference>
<proteinExistence type="inferred from homology"/>
<dbReference type="AlphaFoldDB" id="A0A0P1I940"/>
<evidence type="ECO:0000313" key="5">
    <source>
        <dbReference type="Proteomes" id="UP000051870"/>
    </source>
</evidence>
<dbReference type="EMBL" id="CYTW01000002">
    <property type="protein sequence ID" value="CUJ98576.1"/>
    <property type="molecule type" value="Genomic_DNA"/>
</dbReference>
<name>A0A0P1I940_9RHOB</name>
<comment type="similarity">
    <text evidence="1">Belongs to the bacterial histone-like protein family.</text>
</comment>
<evidence type="ECO:0000313" key="4">
    <source>
        <dbReference type="EMBL" id="CUJ98576.1"/>
    </source>
</evidence>
<accession>A0A0P1I940</accession>
<sequence length="131" mass="13694">MAKTTTQSRAKASPSKAAAVASKKAPPVVVTETAPVLSAPELKKVELIDAVVERSGVKKKFAKPAIEAALAILGESLAEGRDLNLRPLGKVKVQRTKEVANAVVMTTRIRRPNMEAAPVDAEEGGIADAAE</sequence>
<feature type="compositionally biased region" description="Low complexity" evidence="3">
    <location>
        <begin position="10"/>
        <end position="24"/>
    </location>
</feature>